<feature type="compositionally biased region" description="Low complexity" evidence="10">
    <location>
        <begin position="1039"/>
        <end position="1057"/>
    </location>
</feature>
<feature type="compositionally biased region" description="Low complexity" evidence="10">
    <location>
        <begin position="898"/>
        <end position="920"/>
    </location>
</feature>
<dbReference type="InterPro" id="IPR006369">
    <property type="entry name" value="Protohaem_IX_farnesylTrfase"/>
</dbReference>
<dbReference type="PANTHER" id="PTHR43448:SF2">
    <property type="entry name" value="PROTOHEME IX FARNESYLTRANSFERASE, MITOCHONDRIAL"/>
    <property type="match status" value="1"/>
</dbReference>
<dbReference type="GO" id="GO:0003735">
    <property type="term" value="F:structural constituent of ribosome"/>
    <property type="evidence" value="ECO:0007669"/>
    <property type="project" value="InterPro"/>
</dbReference>
<keyword evidence="8 11" id="KW-0472">Membrane</keyword>
<evidence type="ECO:0000256" key="9">
    <source>
        <dbReference type="ARBA" id="ARBA00030253"/>
    </source>
</evidence>
<comment type="subcellular location">
    <subcellularLocation>
        <location evidence="1">Membrane</location>
        <topology evidence="1">Multi-pass membrane protein</topology>
    </subcellularLocation>
</comment>
<evidence type="ECO:0000256" key="7">
    <source>
        <dbReference type="ARBA" id="ARBA00023133"/>
    </source>
</evidence>
<reference evidence="13" key="1">
    <citation type="submission" date="2016-11" db="UniProtKB">
        <authorList>
            <consortium name="WormBaseParasite"/>
        </authorList>
    </citation>
    <scope>IDENTIFICATION</scope>
</reference>
<dbReference type="GO" id="GO:0006784">
    <property type="term" value="P:heme A biosynthetic process"/>
    <property type="evidence" value="ECO:0007669"/>
    <property type="project" value="TreeGrafter"/>
</dbReference>
<dbReference type="GO" id="GO:0005840">
    <property type="term" value="C:ribosome"/>
    <property type="evidence" value="ECO:0007669"/>
    <property type="project" value="InterPro"/>
</dbReference>
<keyword evidence="6 11" id="KW-1133">Transmembrane helix</keyword>
<dbReference type="GO" id="GO:0006412">
    <property type="term" value="P:translation"/>
    <property type="evidence" value="ECO:0007669"/>
    <property type="project" value="InterPro"/>
</dbReference>
<dbReference type="InterPro" id="IPR007740">
    <property type="entry name" value="Ribosomal_mL49"/>
</dbReference>
<dbReference type="Proteomes" id="UP000095280">
    <property type="component" value="Unplaced"/>
</dbReference>
<evidence type="ECO:0000256" key="10">
    <source>
        <dbReference type="SAM" id="MobiDB-lite"/>
    </source>
</evidence>
<evidence type="ECO:0000256" key="5">
    <source>
        <dbReference type="ARBA" id="ARBA00022692"/>
    </source>
</evidence>
<evidence type="ECO:0000313" key="13">
    <source>
        <dbReference type="WBParaSite" id="snap_masked-unitig_29531-processed-gene-0.1-mRNA-1"/>
    </source>
</evidence>
<evidence type="ECO:0000256" key="6">
    <source>
        <dbReference type="ARBA" id="ARBA00022989"/>
    </source>
</evidence>
<comment type="similarity">
    <text evidence="2">Belongs to the UbiA prenyltransferase family.</text>
</comment>
<keyword evidence="7" id="KW-0350">Heme biosynthesis</keyword>
<dbReference type="SUPFAM" id="SSF53271">
    <property type="entry name" value="PRTase-like"/>
    <property type="match status" value="1"/>
</dbReference>
<dbReference type="GO" id="GO:0016020">
    <property type="term" value="C:membrane"/>
    <property type="evidence" value="ECO:0007669"/>
    <property type="project" value="UniProtKB-SubCell"/>
</dbReference>
<evidence type="ECO:0000256" key="1">
    <source>
        <dbReference type="ARBA" id="ARBA00004141"/>
    </source>
</evidence>
<evidence type="ECO:0000256" key="11">
    <source>
        <dbReference type="SAM" id="Phobius"/>
    </source>
</evidence>
<feature type="transmembrane region" description="Helical" evidence="11">
    <location>
        <begin position="450"/>
        <end position="468"/>
    </location>
</feature>
<dbReference type="PANTHER" id="PTHR43448">
    <property type="entry name" value="PROTOHEME IX FARNESYLTRANSFERASE, MITOCHONDRIAL"/>
    <property type="match status" value="1"/>
</dbReference>
<feature type="region of interest" description="Disordered" evidence="10">
    <location>
        <begin position="1039"/>
        <end position="1060"/>
    </location>
</feature>
<keyword evidence="4" id="KW-0808">Transferase</keyword>
<protein>
    <recommendedName>
        <fullName evidence="3">Protoheme IX farnesyltransferase, mitochondrial</fullName>
    </recommendedName>
    <alternativeName>
        <fullName evidence="9">Heme O synthase</fullName>
    </alternativeName>
</protein>
<feature type="region of interest" description="Disordered" evidence="10">
    <location>
        <begin position="181"/>
        <end position="239"/>
    </location>
</feature>
<feature type="region of interest" description="Disordered" evidence="10">
    <location>
        <begin position="596"/>
        <end position="618"/>
    </location>
</feature>
<dbReference type="InterPro" id="IPR000537">
    <property type="entry name" value="UbiA_prenyltransferase"/>
</dbReference>
<evidence type="ECO:0000256" key="8">
    <source>
        <dbReference type="ARBA" id="ARBA00023136"/>
    </source>
</evidence>
<dbReference type="CDD" id="cd13957">
    <property type="entry name" value="PT_UbiA_Cox10"/>
    <property type="match status" value="1"/>
</dbReference>
<organism evidence="12 13">
    <name type="scientific">Macrostomum lignano</name>
    <dbReference type="NCBI Taxonomy" id="282301"/>
    <lineage>
        <taxon>Eukaryota</taxon>
        <taxon>Metazoa</taxon>
        <taxon>Spiralia</taxon>
        <taxon>Lophotrochozoa</taxon>
        <taxon>Platyhelminthes</taxon>
        <taxon>Rhabditophora</taxon>
        <taxon>Macrostomorpha</taxon>
        <taxon>Macrostomida</taxon>
        <taxon>Macrostomidae</taxon>
        <taxon>Macrostomum</taxon>
    </lineage>
</organism>
<dbReference type="InterPro" id="IPR029057">
    <property type="entry name" value="PRTase-like"/>
</dbReference>
<evidence type="ECO:0000256" key="4">
    <source>
        <dbReference type="ARBA" id="ARBA00022679"/>
    </source>
</evidence>
<dbReference type="InterPro" id="IPR044878">
    <property type="entry name" value="UbiA_sf"/>
</dbReference>
<proteinExistence type="inferred from homology"/>
<name>A0A1I8JN38_9PLAT</name>
<evidence type="ECO:0000313" key="12">
    <source>
        <dbReference type="Proteomes" id="UP000095280"/>
    </source>
</evidence>
<feature type="compositionally biased region" description="Low complexity" evidence="10">
    <location>
        <begin position="211"/>
        <end position="227"/>
    </location>
</feature>
<evidence type="ECO:0000256" key="2">
    <source>
        <dbReference type="ARBA" id="ARBA00005985"/>
    </source>
</evidence>
<dbReference type="PROSITE" id="PS00943">
    <property type="entry name" value="UBIA"/>
    <property type="match status" value="1"/>
</dbReference>
<dbReference type="GO" id="GO:0005739">
    <property type="term" value="C:mitochondrion"/>
    <property type="evidence" value="ECO:0007669"/>
    <property type="project" value="TreeGrafter"/>
</dbReference>
<dbReference type="Pfam" id="PF01040">
    <property type="entry name" value="UbiA"/>
    <property type="match status" value="1"/>
</dbReference>
<dbReference type="InterPro" id="IPR030470">
    <property type="entry name" value="UbiA_prenylTrfase_CS"/>
</dbReference>
<accession>A0A1I8JN38</accession>
<keyword evidence="12" id="KW-1185">Reference proteome</keyword>
<dbReference type="Pfam" id="PF05046">
    <property type="entry name" value="Img2"/>
    <property type="match status" value="1"/>
</dbReference>
<dbReference type="Gene3D" id="3.40.50.2020">
    <property type="match status" value="1"/>
</dbReference>
<dbReference type="AlphaFoldDB" id="A0A1I8JN38"/>
<dbReference type="GO" id="GO:0008495">
    <property type="term" value="F:protoheme IX farnesyltransferase activity"/>
    <property type="evidence" value="ECO:0007669"/>
    <property type="project" value="InterPro"/>
</dbReference>
<evidence type="ECO:0000256" key="3">
    <source>
        <dbReference type="ARBA" id="ARBA00016335"/>
    </source>
</evidence>
<dbReference type="WBParaSite" id="snap_masked-unitig_29531-processed-gene-0.1-mRNA-1">
    <property type="protein sequence ID" value="snap_masked-unitig_29531-processed-gene-0.1-mRNA-1"/>
    <property type="gene ID" value="snap_masked-unitig_29531-processed-gene-0.1"/>
</dbReference>
<dbReference type="Gene3D" id="1.10.357.140">
    <property type="entry name" value="UbiA prenyltransferase"/>
    <property type="match status" value="1"/>
</dbReference>
<keyword evidence="5 11" id="KW-0812">Transmembrane</keyword>
<sequence>DTRMRVARLRQAMLARCDSLAVRCRFRFVESLNPGAAIVAAAEAEKAALVVVGTPASATSGEPYWAPSAITSSRTATEAARLGPACCQAAVAVSGAAPLAVCSAAALCGSCPLRRIGRIPEDIEFVLRSKASEFVLKSQSSCSKVRASEFVLKKSGPPSSCSKVRASEFVLKVRASLAPDRLPAHRPAARPKAEPAPASSPEPIQRPKSHPPLAAPSAAAGRAAPFPLSDPAAGLTDQAQRQPLKHQWLTPGAYLALAKSRLTLLVVATAAAGYAMAPGPVDPLTLAACLAGTAAVSASANSVNQLLEMPYDAQMSRTRARPLVTGRVSPATAASFAAVSGIGGVALLASLASPVSAGIARGSEPPAVLRRLHAAKRRTVANTAIGAVLCHRRLLDVGALLLGLLMFHWQFPHFHALSWSLRDDYSRAGYCMASVLQPARCRRSAMANSIMFSAVCYCLPLSGVTSWFFLVDTLPFNLALLYFAAAFYWRGDSNSGRRLFKFTLFLSSMLRRASAALLRQLHRAGCAASQQPPPPPMAHIGQNPIGLFPNFPSVKNPWVEDLQQLGEQKQQFGPARSVPLEDFEAFVTPLLAADTVPEPPRHASYPTPSGWSPPSPDALAGRTGRPYAVLRTRNHMLPIYYAETDRRRTENVPGTRRMTIVKRIQGDTAALAHDLRRLLEPDNDGPLFVQVDDVSGTIRIVGQHEQRASPHPQAAMASGTACRTLSASSMTFEAVKFGRVQLKSGLISPVYFDLRPADLRGLLDLKFDYVCGVECVHRPAHRHLHLRGPRHPHADARARRPRTTGTKKILEGKFDRGQSCLIIEDTAEILAGGPPAWLESASSLTASRAPQRTLRRAGLPLRCVLRLTQLLRQLETSKSCVGQRLRHGAHLRAGESGAPSSPSRPTTTTERPPATRPKAPSLSAGSAPACHRMPFEQRAEVATQPQARRLLGLNGREGDQPVRSPAADRSLAGTVLALAEQRWKTWQLTQAGGRQSPDFVSRLRDLAKRPTTSLIMEDRKLADIVTPPAASLRIADWAGPGHRARPAGPRPAVRPGGKPTALAAAAGGRDELRGQPINEEYRQPPCAMAETHGHLFTPGVSFSGGASDGLGQRYREPGHVVGRGGCETLSLLAL</sequence>
<dbReference type="Gene3D" id="3.30.780.10">
    <property type="entry name" value="SUI1-like domain"/>
    <property type="match status" value="1"/>
</dbReference>
<feature type="region of interest" description="Disordered" evidence="10">
    <location>
        <begin position="888"/>
        <end position="929"/>
    </location>
</feature>